<dbReference type="PROSITE" id="PS00141">
    <property type="entry name" value="ASP_PROTEASE"/>
    <property type="match status" value="1"/>
</dbReference>
<dbReference type="InterPro" id="IPR001969">
    <property type="entry name" value="Aspartic_peptidase_AS"/>
</dbReference>
<dbReference type="PANTHER" id="PTHR47331">
    <property type="entry name" value="PHD-TYPE DOMAIN-CONTAINING PROTEIN"/>
    <property type="match status" value="1"/>
</dbReference>
<dbReference type="InterPro" id="IPR001878">
    <property type="entry name" value="Znf_CCHC"/>
</dbReference>
<organism evidence="4 5">
    <name type="scientific">Aedes albopictus</name>
    <name type="common">Asian tiger mosquito</name>
    <name type="synonym">Stegomyia albopicta</name>
    <dbReference type="NCBI Taxonomy" id="7160"/>
    <lineage>
        <taxon>Eukaryota</taxon>
        <taxon>Metazoa</taxon>
        <taxon>Ecdysozoa</taxon>
        <taxon>Arthropoda</taxon>
        <taxon>Hexapoda</taxon>
        <taxon>Insecta</taxon>
        <taxon>Pterygota</taxon>
        <taxon>Neoptera</taxon>
        <taxon>Endopterygota</taxon>
        <taxon>Diptera</taxon>
        <taxon>Nematocera</taxon>
        <taxon>Culicoidea</taxon>
        <taxon>Culicidae</taxon>
        <taxon>Culicinae</taxon>
        <taxon>Aedini</taxon>
        <taxon>Aedes</taxon>
        <taxon>Stegomyia</taxon>
    </lineage>
</organism>
<accession>A0ABM1YZ66</accession>
<evidence type="ECO:0000259" key="3">
    <source>
        <dbReference type="PROSITE" id="PS50158"/>
    </source>
</evidence>
<evidence type="ECO:0000256" key="1">
    <source>
        <dbReference type="PROSITE-ProRule" id="PRU00047"/>
    </source>
</evidence>
<dbReference type="InterPro" id="IPR021109">
    <property type="entry name" value="Peptidase_aspartic_dom_sf"/>
</dbReference>
<evidence type="ECO:0000313" key="5">
    <source>
        <dbReference type="Proteomes" id="UP000069940"/>
    </source>
</evidence>
<protein>
    <recommendedName>
        <fullName evidence="3">CCHC-type domain-containing protein</fullName>
    </recommendedName>
</protein>
<sequence>MENNNPKDPTTSAVPEKDQSKADHQTPKPTGSVRVPRPLFMSSPSNSNPFRGYSKWELTCEPETKKQLKAVFRQRNQIHQKVVKMERVVEDGQPKSLAQLTVMSRNLTAAYTEFSTFHSQVMALIPDEDLDDQEDEYATFEELYNFVSEIVEELILEAKDAAPAAPAERHLIIQQQPLKAPIPTFDGSYAAWPKFKAIFNDLMSKSGDSDALKLYHLDKALVGSAAGILDARTINEGNYGQAWQILTERYENERVLVESHIRGLFSLKRMSSESSKDLRALIDEATRHVENLRFLKQELLGVSEHMVVFLISNALDKSTRKAWESTLKKGELPKYEPTVKFLKTRCQILENCEAAVQPPSSQPVKPKPAAAISKPPVQKCYTNATNPPKSQQDSSDRCVFCEGQHRNFQCDVLGSLTTAERLEKVRTARVCFNCLRKGHLSKECPSSKHCKKCLKHHHTLLHGDKEVSVKPEAQSNVSVPKSAEEPTAPAPEGNATVSTSCSCNSAQPTKTVLLLTAVVHLTDSRNQLQPCRVLLDSGSQVNFISEKMADSLGLPKQPANIEITGISAIRTIARERMKVKLHSRDDTFHTTVECLITSRVTGTLPTSKIDVSGWELPDGITLADVDFHKPSQVDMLIGAAHFFDLLKAGQIQLAPHLPQLRESHLGWLVAGTINDRDAPVRTAAHSNVASVADIEQMMYQFWQIEEVPNVSKHSTEEQFCEAHFRSTHYRDDTGSTDKQT</sequence>
<dbReference type="InterPro" id="IPR005312">
    <property type="entry name" value="DUF1759"/>
</dbReference>
<keyword evidence="1" id="KW-0863">Zinc-finger</keyword>
<dbReference type="Gene3D" id="4.10.60.10">
    <property type="entry name" value="Zinc finger, CCHC-type"/>
    <property type="match status" value="1"/>
</dbReference>
<dbReference type="Pfam" id="PF13650">
    <property type="entry name" value="Asp_protease_2"/>
    <property type="match status" value="1"/>
</dbReference>
<name>A0ABM1YZ66_AEDAL</name>
<reference evidence="4" key="2">
    <citation type="submission" date="2025-05" db="UniProtKB">
        <authorList>
            <consortium name="EnsemblMetazoa"/>
        </authorList>
    </citation>
    <scope>IDENTIFICATION</scope>
    <source>
        <strain evidence="4">Foshan</strain>
    </source>
</reference>
<feature type="region of interest" description="Disordered" evidence="2">
    <location>
        <begin position="1"/>
        <end position="46"/>
    </location>
</feature>
<keyword evidence="1" id="KW-0862">Zinc</keyword>
<feature type="region of interest" description="Disordered" evidence="2">
    <location>
        <begin position="464"/>
        <end position="499"/>
    </location>
</feature>
<dbReference type="EnsemblMetazoa" id="AALFPA23_013452.R19486">
    <property type="protein sequence ID" value="AALFPA23_013452.P19486"/>
    <property type="gene ID" value="AALFPA23_013452"/>
</dbReference>
<dbReference type="GeneID" id="134290441"/>
<keyword evidence="1" id="KW-0479">Metal-binding</keyword>
<dbReference type="SMART" id="SM00343">
    <property type="entry name" value="ZnF_C2HC"/>
    <property type="match status" value="1"/>
</dbReference>
<dbReference type="Pfam" id="PF03564">
    <property type="entry name" value="DUF1759"/>
    <property type="match status" value="1"/>
</dbReference>
<proteinExistence type="predicted"/>
<dbReference type="Gene3D" id="2.40.70.10">
    <property type="entry name" value="Acid Proteases"/>
    <property type="match status" value="1"/>
</dbReference>
<dbReference type="PANTHER" id="PTHR47331:SF1">
    <property type="entry name" value="GAG-LIKE PROTEIN"/>
    <property type="match status" value="1"/>
</dbReference>
<dbReference type="SUPFAM" id="SSF57756">
    <property type="entry name" value="Retrovirus zinc finger-like domains"/>
    <property type="match status" value="1"/>
</dbReference>
<feature type="domain" description="CCHC-type" evidence="3">
    <location>
        <begin position="431"/>
        <end position="446"/>
    </location>
</feature>
<evidence type="ECO:0000313" key="4">
    <source>
        <dbReference type="EnsemblMetazoa" id="AALFPA23_013452.P19486"/>
    </source>
</evidence>
<keyword evidence="5" id="KW-1185">Reference proteome</keyword>
<dbReference type="RefSeq" id="XP_062713572.1">
    <property type="nucleotide sequence ID" value="XM_062857588.1"/>
</dbReference>
<feature type="compositionally biased region" description="Basic and acidic residues" evidence="2">
    <location>
        <begin position="15"/>
        <end position="26"/>
    </location>
</feature>
<evidence type="ECO:0000256" key="2">
    <source>
        <dbReference type="SAM" id="MobiDB-lite"/>
    </source>
</evidence>
<dbReference type="PROSITE" id="PS50158">
    <property type="entry name" value="ZF_CCHC"/>
    <property type="match status" value="1"/>
</dbReference>
<dbReference type="Pfam" id="PF00098">
    <property type="entry name" value="zf-CCHC"/>
    <property type="match status" value="1"/>
</dbReference>
<dbReference type="CDD" id="cd00303">
    <property type="entry name" value="retropepsin_like"/>
    <property type="match status" value="1"/>
</dbReference>
<reference evidence="5" key="1">
    <citation type="journal article" date="2015" name="Proc. Natl. Acad. Sci. U.S.A.">
        <title>Genome sequence of the Asian Tiger mosquito, Aedes albopictus, reveals insights into its biology, genetics, and evolution.</title>
        <authorList>
            <person name="Chen X.G."/>
            <person name="Jiang X."/>
            <person name="Gu J."/>
            <person name="Xu M."/>
            <person name="Wu Y."/>
            <person name="Deng Y."/>
            <person name="Zhang C."/>
            <person name="Bonizzoni M."/>
            <person name="Dermauw W."/>
            <person name="Vontas J."/>
            <person name="Armbruster P."/>
            <person name="Huang X."/>
            <person name="Yang Y."/>
            <person name="Zhang H."/>
            <person name="He W."/>
            <person name="Peng H."/>
            <person name="Liu Y."/>
            <person name="Wu K."/>
            <person name="Chen J."/>
            <person name="Lirakis M."/>
            <person name="Topalis P."/>
            <person name="Van Leeuwen T."/>
            <person name="Hall A.B."/>
            <person name="Jiang X."/>
            <person name="Thorpe C."/>
            <person name="Mueller R.L."/>
            <person name="Sun C."/>
            <person name="Waterhouse R.M."/>
            <person name="Yan G."/>
            <person name="Tu Z.J."/>
            <person name="Fang X."/>
            <person name="James A.A."/>
        </authorList>
    </citation>
    <scope>NUCLEOTIDE SEQUENCE [LARGE SCALE GENOMIC DNA]</scope>
    <source>
        <strain evidence="5">Foshan</strain>
    </source>
</reference>
<feature type="compositionally biased region" description="Polar residues" evidence="2">
    <location>
        <begin position="1"/>
        <end position="13"/>
    </location>
</feature>
<dbReference type="Proteomes" id="UP000069940">
    <property type="component" value="Unassembled WGS sequence"/>
</dbReference>
<dbReference type="InterPro" id="IPR036875">
    <property type="entry name" value="Znf_CCHC_sf"/>
</dbReference>